<dbReference type="PANTHER" id="PTHR35807">
    <property type="entry name" value="TRANSCRIPTIONAL REGULATOR REDD-RELATED"/>
    <property type="match status" value="1"/>
</dbReference>
<dbReference type="GO" id="GO:0003677">
    <property type="term" value="F:DNA binding"/>
    <property type="evidence" value="ECO:0007669"/>
    <property type="project" value="UniProtKB-UniRule"/>
</dbReference>
<dbReference type="SMART" id="SM00028">
    <property type="entry name" value="TPR"/>
    <property type="match status" value="7"/>
</dbReference>
<accession>A0A9X2VH63</accession>
<dbReference type="InterPro" id="IPR011990">
    <property type="entry name" value="TPR-like_helical_dom_sf"/>
</dbReference>
<dbReference type="GO" id="GO:0006355">
    <property type="term" value="P:regulation of DNA-templated transcription"/>
    <property type="evidence" value="ECO:0007669"/>
    <property type="project" value="InterPro"/>
</dbReference>
<evidence type="ECO:0000313" key="8">
    <source>
        <dbReference type="EMBL" id="MCS7476516.1"/>
    </source>
</evidence>
<dbReference type="InterPro" id="IPR036388">
    <property type="entry name" value="WH-like_DNA-bd_sf"/>
</dbReference>
<name>A0A9X2VH63_9PSEU</name>
<evidence type="ECO:0000313" key="9">
    <source>
        <dbReference type="Proteomes" id="UP001141259"/>
    </source>
</evidence>
<dbReference type="RefSeq" id="WP_259622007.1">
    <property type="nucleotide sequence ID" value="NZ_JANYMP010000002.1"/>
</dbReference>
<evidence type="ECO:0000256" key="4">
    <source>
        <dbReference type="ARBA" id="ARBA00023163"/>
    </source>
</evidence>
<dbReference type="Proteomes" id="UP001141259">
    <property type="component" value="Unassembled WGS sequence"/>
</dbReference>
<comment type="caution">
    <text evidence="8">The sequence shown here is derived from an EMBL/GenBank/DDBJ whole genome shotgun (WGS) entry which is preliminary data.</text>
</comment>
<protein>
    <submittedName>
        <fullName evidence="8">Tetratricopeptide repeat protein</fullName>
    </submittedName>
</protein>
<dbReference type="InterPro" id="IPR027417">
    <property type="entry name" value="P-loop_NTPase"/>
</dbReference>
<dbReference type="GO" id="GO:0000160">
    <property type="term" value="P:phosphorelay signal transduction system"/>
    <property type="evidence" value="ECO:0007669"/>
    <property type="project" value="InterPro"/>
</dbReference>
<dbReference type="PROSITE" id="PS50005">
    <property type="entry name" value="TPR"/>
    <property type="match status" value="1"/>
</dbReference>
<feature type="DNA-binding region" description="OmpR/PhoB-type" evidence="6">
    <location>
        <begin position="1"/>
        <end position="94"/>
    </location>
</feature>
<dbReference type="SUPFAM" id="SSF48452">
    <property type="entry name" value="TPR-like"/>
    <property type="match status" value="3"/>
</dbReference>
<dbReference type="SMART" id="SM00862">
    <property type="entry name" value="Trans_reg_C"/>
    <property type="match status" value="1"/>
</dbReference>
<proteinExistence type="inferred from homology"/>
<feature type="domain" description="OmpR/PhoB-type" evidence="7">
    <location>
        <begin position="1"/>
        <end position="94"/>
    </location>
</feature>
<dbReference type="Pfam" id="PF03704">
    <property type="entry name" value="BTAD"/>
    <property type="match status" value="1"/>
</dbReference>
<keyword evidence="9" id="KW-1185">Reference proteome</keyword>
<keyword evidence="5" id="KW-0802">TPR repeat</keyword>
<evidence type="ECO:0000256" key="1">
    <source>
        <dbReference type="ARBA" id="ARBA00005820"/>
    </source>
</evidence>
<evidence type="ECO:0000256" key="3">
    <source>
        <dbReference type="ARBA" id="ARBA00023125"/>
    </source>
</evidence>
<dbReference type="InterPro" id="IPR005158">
    <property type="entry name" value="BTAD"/>
</dbReference>
<dbReference type="Gene3D" id="3.40.50.300">
    <property type="entry name" value="P-loop containing nucleotide triphosphate hydrolases"/>
    <property type="match status" value="1"/>
</dbReference>
<dbReference type="SUPFAM" id="SSF52540">
    <property type="entry name" value="P-loop containing nucleoside triphosphate hydrolases"/>
    <property type="match status" value="1"/>
</dbReference>
<keyword evidence="2" id="KW-0805">Transcription regulation</keyword>
<dbReference type="PROSITE" id="PS51755">
    <property type="entry name" value="OMPR_PHOB"/>
    <property type="match status" value="1"/>
</dbReference>
<dbReference type="PANTHER" id="PTHR35807:SF1">
    <property type="entry name" value="TRANSCRIPTIONAL REGULATOR REDD"/>
    <property type="match status" value="1"/>
</dbReference>
<dbReference type="CDD" id="cd15831">
    <property type="entry name" value="BTAD"/>
    <property type="match status" value="1"/>
</dbReference>
<dbReference type="PRINTS" id="PR00364">
    <property type="entry name" value="DISEASERSIST"/>
</dbReference>
<dbReference type="Pfam" id="PF00931">
    <property type="entry name" value="NB-ARC"/>
    <property type="match status" value="1"/>
</dbReference>
<evidence type="ECO:0000256" key="5">
    <source>
        <dbReference type="PROSITE-ProRule" id="PRU00339"/>
    </source>
</evidence>
<keyword evidence="4" id="KW-0804">Transcription</keyword>
<dbReference type="EMBL" id="JANYMP010000002">
    <property type="protein sequence ID" value="MCS7476516.1"/>
    <property type="molecule type" value="Genomic_DNA"/>
</dbReference>
<dbReference type="Gene3D" id="1.25.40.10">
    <property type="entry name" value="Tetratricopeptide repeat domain"/>
    <property type="match status" value="3"/>
</dbReference>
<dbReference type="Pfam" id="PF13424">
    <property type="entry name" value="TPR_12"/>
    <property type="match status" value="3"/>
</dbReference>
<gene>
    <name evidence="8" type="ORF">NZH93_06605</name>
</gene>
<dbReference type="InterPro" id="IPR016032">
    <property type="entry name" value="Sig_transdc_resp-reg_C-effctor"/>
</dbReference>
<dbReference type="Pfam" id="PF00486">
    <property type="entry name" value="Trans_reg_C"/>
    <property type="match status" value="1"/>
</dbReference>
<evidence type="ECO:0000256" key="2">
    <source>
        <dbReference type="ARBA" id="ARBA00023015"/>
    </source>
</evidence>
<reference evidence="8" key="1">
    <citation type="submission" date="2022-08" db="EMBL/GenBank/DDBJ databases">
        <authorList>
            <person name="Tistechok S."/>
            <person name="Samborskyy M."/>
            <person name="Roman I."/>
        </authorList>
    </citation>
    <scope>NUCLEOTIDE SEQUENCE</scope>
    <source>
        <strain evidence="8">DSM 103496</strain>
    </source>
</reference>
<dbReference type="SMART" id="SM01043">
    <property type="entry name" value="BTAD"/>
    <property type="match status" value="1"/>
</dbReference>
<dbReference type="Gene3D" id="1.10.10.10">
    <property type="entry name" value="Winged helix-like DNA-binding domain superfamily/Winged helix DNA-binding domain"/>
    <property type="match status" value="1"/>
</dbReference>
<dbReference type="InterPro" id="IPR019734">
    <property type="entry name" value="TPR_rpt"/>
</dbReference>
<dbReference type="AlphaFoldDB" id="A0A9X2VH63"/>
<dbReference type="InterPro" id="IPR002182">
    <property type="entry name" value="NB-ARC"/>
</dbReference>
<dbReference type="InterPro" id="IPR051677">
    <property type="entry name" value="AfsR-DnrI-RedD_regulator"/>
</dbReference>
<dbReference type="GO" id="GO:0043531">
    <property type="term" value="F:ADP binding"/>
    <property type="evidence" value="ECO:0007669"/>
    <property type="project" value="InterPro"/>
</dbReference>
<sequence length="1019" mass="109200">MGSAGEFRLLGPLEVRRDGRVVPIRAGKHRALLACLLLSANRPVPIADLVEALWGDAPPERTRGTLQTYVMRLRQVLGEPESIVTTSTGYQLSVPLDRIDVHRFATGAVRAREAAEAGDLVAAQEICAETIALWRGPALADVPSESLHRHEAPRLTEVLMELHEQHADVELALGNHAQLVPVLRGLTVDHPLRERFWAQLMLALYRSSRQAEALEVFRQVDRMLDEQLGVDPGEDLRAVHQAILTGDPQLAAPPAAAHEEPLPGRLPNDLADFVGRAALARRVVELVASEDPGTAVPIVTLSGPAGVGKTSLAVHVAHQLRDRFPDGRLYVDLRGYGLGPPTATVDVLARFLRALGVPPQQIPLEAEEQSTLFRSLLTGRRMLLVLDNASAPDQVRPLLPGAASCPVIVTSRGDLRGLIAMNGARRLPVEALEPVESVALLTGILGVGSDGASVEELARRCAHLPLALRVAAANVATTSGGTVASYLAELPADQPLAAVDLAYAALPPEQQRLFRLLSLVPGNDFTAEAAANVADVDVPVATRLLARLSEVQLLLKPSPGRYQFHDQLMLFAARRRAAQDDEGEQRAARVRLLEFYVRTVDRCAELLYPDLLRLPSGEAKSVRLPRITVPPQALRWLDGERANLTEAIRSATEQGPASMSWRLADALRGYLWIGKHVSEWLVTARYGLHAAHEERDLAAEAAMHGNLGTLHWKLGEFATSASHYEQALELHRSLGNTASEVGALNNLGLVHVESGDLVAARRVLRLCLDLMSGPNGVKAARSTVLISLGMLAIETGDLTEAHTHLTESLKISSANGLKGSEATCRNFLGVVLRLRGEPEAALAQLETALAVSLEVGAKEATARVLESTAVTNVDLGRPVEALAVAGRALDELAESGDQQTTTNVLVVMADANRLLGRLRTADEQFQQALTKANRIGFQPAAARALIGLATTRRLLGAPREALELCGKALTIALDVGLRITEALARAELATIHDALGDAGAAEEQAAAAARLRRDTGLAG</sequence>
<evidence type="ECO:0000256" key="6">
    <source>
        <dbReference type="PROSITE-ProRule" id="PRU01091"/>
    </source>
</evidence>
<comment type="similarity">
    <text evidence="1">Belongs to the AfsR/DnrI/RedD regulatory family.</text>
</comment>
<feature type="repeat" description="TPR" evidence="5">
    <location>
        <begin position="701"/>
        <end position="734"/>
    </location>
</feature>
<evidence type="ECO:0000259" key="7">
    <source>
        <dbReference type="PROSITE" id="PS51755"/>
    </source>
</evidence>
<dbReference type="InterPro" id="IPR001867">
    <property type="entry name" value="OmpR/PhoB-type_DNA-bd"/>
</dbReference>
<keyword evidence="3 6" id="KW-0238">DNA-binding</keyword>
<organism evidence="8 9">
    <name type="scientific">Umezawaea endophytica</name>
    <dbReference type="NCBI Taxonomy" id="1654476"/>
    <lineage>
        <taxon>Bacteria</taxon>
        <taxon>Bacillati</taxon>
        <taxon>Actinomycetota</taxon>
        <taxon>Actinomycetes</taxon>
        <taxon>Pseudonocardiales</taxon>
        <taxon>Pseudonocardiaceae</taxon>
        <taxon>Umezawaea</taxon>
    </lineage>
</organism>
<dbReference type="SUPFAM" id="SSF46894">
    <property type="entry name" value="C-terminal effector domain of the bipartite response regulators"/>
    <property type="match status" value="1"/>
</dbReference>